<dbReference type="AlphaFoldDB" id="A0A9D2R435"/>
<organism evidence="1 2">
    <name type="scientific">Candidatus Mediterraneibacter tabaqchaliae</name>
    <dbReference type="NCBI Taxonomy" id="2838689"/>
    <lineage>
        <taxon>Bacteria</taxon>
        <taxon>Bacillati</taxon>
        <taxon>Bacillota</taxon>
        <taxon>Clostridia</taxon>
        <taxon>Lachnospirales</taxon>
        <taxon>Lachnospiraceae</taxon>
        <taxon>Mediterraneibacter</taxon>
    </lineage>
</organism>
<reference evidence="1" key="1">
    <citation type="journal article" date="2021" name="PeerJ">
        <title>Extensive microbial diversity within the chicken gut microbiome revealed by metagenomics and culture.</title>
        <authorList>
            <person name="Gilroy R."/>
            <person name="Ravi A."/>
            <person name="Getino M."/>
            <person name="Pursley I."/>
            <person name="Horton D.L."/>
            <person name="Alikhan N.F."/>
            <person name="Baker D."/>
            <person name="Gharbi K."/>
            <person name="Hall N."/>
            <person name="Watson M."/>
            <person name="Adriaenssens E.M."/>
            <person name="Foster-Nyarko E."/>
            <person name="Jarju S."/>
            <person name="Secka A."/>
            <person name="Antonio M."/>
            <person name="Oren A."/>
            <person name="Chaudhuri R.R."/>
            <person name="La Ragione R."/>
            <person name="Hildebrand F."/>
            <person name="Pallen M.J."/>
        </authorList>
    </citation>
    <scope>NUCLEOTIDE SEQUENCE</scope>
    <source>
        <strain evidence="1">ChiGjej3B3-11674</strain>
    </source>
</reference>
<evidence type="ECO:0000313" key="1">
    <source>
        <dbReference type="EMBL" id="HJD33695.1"/>
    </source>
</evidence>
<reference evidence="1" key="2">
    <citation type="submission" date="2021-04" db="EMBL/GenBank/DDBJ databases">
        <authorList>
            <person name="Gilroy R."/>
        </authorList>
    </citation>
    <scope>NUCLEOTIDE SEQUENCE</scope>
    <source>
        <strain evidence="1">ChiGjej3B3-11674</strain>
    </source>
</reference>
<protein>
    <recommendedName>
        <fullName evidence="3">DUF2007 domain-containing protein</fullName>
    </recommendedName>
</protein>
<evidence type="ECO:0000313" key="2">
    <source>
        <dbReference type="Proteomes" id="UP000823897"/>
    </source>
</evidence>
<dbReference type="EMBL" id="DWUV01000073">
    <property type="protein sequence ID" value="HJD33695.1"/>
    <property type="molecule type" value="Genomic_DNA"/>
</dbReference>
<proteinExistence type="predicted"/>
<sequence length="77" mass="9011">MFFKREVLLTWDLNEYQRTKSLLADHQIEYTTRSNPVTNPGRYHGVPSINASAAYEYHVYVAGKDYDRAMRILQGEN</sequence>
<evidence type="ECO:0008006" key="3">
    <source>
        <dbReference type="Google" id="ProtNLM"/>
    </source>
</evidence>
<comment type="caution">
    <text evidence="1">The sequence shown here is derived from an EMBL/GenBank/DDBJ whole genome shotgun (WGS) entry which is preliminary data.</text>
</comment>
<name>A0A9D2R435_9FIRM</name>
<accession>A0A9D2R435</accession>
<dbReference type="Proteomes" id="UP000823897">
    <property type="component" value="Unassembled WGS sequence"/>
</dbReference>
<gene>
    <name evidence="1" type="ORF">H9911_04015</name>
</gene>